<gene>
    <name evidence="1" type="ORF">L931_07895</name>
</gene>
<accession>T2T184</accession>
<organism evidence="1 2">
    <name type="scientific">Helicobacter pylori PZ5024</name>
    <dbReference type="NCBI Taxonomy" id="1337391"/>
    <lineage>
        <taxon>Bacteria</taxon>
        <taxon>Pseudomonadati</taxon>
        <taxon>Campylobacterota</taxon>
        <taxon>Epsilonproteobacteria</taxon>
        <taxon>Campylobacterales</taxon>
        <taxon>Helicobacteraceae</taxon>
        <taxon>Helicobacter</taxon>
    </lineage>
</organism>
<dbReference type="EMBL" id="ASYS01000086">
    <property type="protein sequence ID" value="EQD98651.1"/>
    <property type="molecule type" value="Genomic_DNA"/>
</dbReference>
<comment type="caution">
    <text evidence="1">The sequence shown here is derived from an EMBL/GenBank/DDBJ whole genome shotgun (WGS) entry which is preliminary data.</text>
</comment>
<reference evidence="1 2" key="1">
    <citation type="journal article" date="2013" name="Genome Announc.">
        <title>Draft Genome Sequences of Helicobacter pylori Strains Isolated from Regions of Low and High Gastric Cancer Risk in Colombia.</title>
        <authorList>
            <person name="Sheh A."/>
            <person name="Piazuelo M.B."/>
            <person name="Wilson K.T."/>
            <person name="Correa P."/>
            <person name="Fox J.G."/>
        </authorList>
    </citation>
    <scope>NUCLEOTIDE SEQUENCE [LARGE SCALE GENOMIC DNA]</scope>
    <source>
        <strain evidence="1 2">PZ5024</strain>
    </source>
</reference>
<evidence type="ECO:0000313" key="1">
    <source>
        <dbReference type="EMBL" id="EQD98651.1"/>
    </source>
</evidence>
<name>T2T184_HELPX</name>
<proteinExistence type="predicted"/>
<sequence length="44" mass="4989">MLEPVFKGSSFSPILIFSINFYEWSSITEHVRKPIISASDQKSA</sequence>
<dbReference type="Proteomes" id="UP000015645">
    <property type="component" value="Unassembled WGS sequence"/>
</dbReference>
<dbReference type="AlphaFoldDB" id="T2T184"/>
<evidence type="ECO:0000313" key="2">
    <source>
        <dbReference type="Proteomes" id="UP000015645"/>
    </source>
</evidence>
<protein>
    <submittedName>
        <fullName evidence="1">Uncharacterized protein</fullName>
    </submittedName>
</protein>